<keyword evidence="4" id="KW-1185">Reference proteome</keyword>
<dbReference type="AlphaFoldDB" id="A0A084WIF8"/>
<dbReference type="VEuPathDB" id="VectorBase:ASIC018043"/>
<feature type="compositionally biased region" description="Basic and acidic residues" evidence="1">
    <location>
        <begin position="24"/>
        <end position="37"/>
    </location>
</feature>
<feature type="region of interest" description="Disordered" evidence="1">
    <location>
        <begin position="1"/>
        <end position="87"/>
    </location>
</feature>
<name>A0A084WIF8_ANOSI</name>
<evidence type="ECO:0000256" key="1">
    <source>
        <dbReference type="SAM" id="MobiDB-lite"/>
    </source>
</evidence>
<dbReference type="Proteomes" id="UP000030765">
    <property type="component" value="Unassembled WGS sequence"/>
</dbReference>
<proteinExistence type="predicted"/>
<accession>A0A084WIF8</accession>
<feature type="compositionally biased region" description="Basic and acidic residues" evidence="1">
    <location>
        <begin position="56"/>
        <end position="69"/>
    </location>
</feature>
<reference evidence="3" key="2">
    <citation type="submission" date="2020-05" db="UniProtKB">
        <authorList>
            <consortium name="EnsemblMetazoa"/>
        </authorList>
    </citation>
    <scope>IDENTIFICATION</scope>
</reference>
<protein>
    <submittedName>
        <fullName evidence="2 3">Uncharacterized protein</fullName>
    </submittedName>
</protein>
<gene>
    <name evidence="2" type="ORF">ZHAS_00018043</name>
</gene>
<evidence type="ECO:0000313" key="3">
    <source>
        <dbReference type="EnsemblMetazoa" id="ASIC018043-PA"/>
    </source>
</evidence>
<evidence type="ECO:0000313" key="4">
    <source>
        <dbReference type="Proteomes" id="UP000030765"/>
    </source>
</evidence>
<dbReference type="EnsemblMetazoa" id="ASIC018043-RA">
    <property type="protein sequence ID" value="ASIC018043-PA"/>
    <property type="gene ID" value="ASIC018043"/>
</dbReference>
<reference evidence="2 4" key="1">
    <citation type="journal article" date="2014" name="BMC Genomics">
        <title>Genome sequence of Anopheles sinensis provides insight into genetics basis of mosquito competence for malaria parasites.</title>
        <authorList>
            <person name="Zhou D."/>
            <person name="Zhang D."/>
            <person name="Ding G."/>
            <person name="Shi L."/>
            <person name="Hou Q."/>
            <person name="Ye Y."/>
            <person name="Xu Y."/>
            <person name="Zhou H."/>
            <person name="Xiong C."/>
            <person name="Li S."/>
            <person name="Yu J."/>
            <person name="Hong S."/>
            <person name="Yu X."/>
            <person name="Zou P."/>
            <person name="Chen C."/>
            <person name="Chang X."/>
            <person name="Wang W."/>
            <person name="Lv Y."/>
            <person name="Sun Y."/>
            <person name="Ma L."/>
            <person name="Shen B."/>
            <person name="Zhu C."/>
        </authorList>
    </citation>
    <scope>NUCLEOTIDE SEQUENCE [LARGE SCALE GENOMIC DNA]</scope>
</reference>
<dbReference type="EMBL" id="KE525347">
    <property type="protein sequence ID" value="KFB50002.1"/>
    <property type="molecule type" value="Genomic_DNA"/>
</dbReference>
<dbReference type="EMBL" id="ATLV01023930">
    <property type="status" value="NOT_ANNOTATED_CDS"/>
    <property type="molecule type" value="Genomic_DNA"/>
</dbReference>
<sequence>MSKGGHRHTKLRTAVAPQGLMAGLRDRPRGEQRDGTKKRVSKCGMTTTTTTPGSTKHREQRAARAKGDSPKGTLVKIRDSTQTDSRSSIDLTVRRATNLDVVSSFFHCAPVGLCVYVCVSSLHRSLHHH</sequence>
<evidence type="ECO:0000313" key="2">
    <source>
        <dbReference type="EMBL" id="KFB50002.1"/>
    </source>
</evidence>
<feature type="compositionally biased region" description="Basic residues" evidence="1">
    <location>
        <begin position="1"/>
        <end position="11"/>
    </location>
</feature>
<organism evidence="2">
    <name type="scientific">Anopheles sinensis</name>
    <name type="common">Mosquito</name>
    <dbReference type="NCBI Taxonomy" id="74873"/>
    <lineage>
        <taxon>Eukaryota</taxon>
        <taxon>Metazoa</taxon>
        <taxon>Ecdysozoa</taxon>
        <taxon>Arthropoda</taxon>
        <taxon>Hexapoda</taxon>
        <taxon>Insecta</taxon>
        <taxon>Pterygota</taxon>
        <taxon>Neoptera</taxon>
        <taxon>Endopterygota</taxon>
        <taxon>Diptera</taxon>
        <taxon>Nematocera</taxon>
        <taxon>Culicoidea</taxon>
        <taxon>Culicidae</taxon>
        <taxon>Anophelinae</taxon>
        <taxon>Anopheles</taxon>
    </lineage>
</organism>